<name>X1JUY1_9ZZZZ</name>
<reference evidence="1" key="1">
    <citation type="journal article" date="2014" name="Front. Microbiol.">
        <title>High frequency of phylogenetically diverse reductive dehalogenase-homologous genes in deep subseafloor sedimentary metagenomes.</title>
        <authorList>
            <person name="Kawai M."/>
            <person name="Futagami T."/>
            <person name="Toyoda A."/>
            <person name="Takaki Y."/>
            <person name="Nishi S."/>
            <person name="Hori S."/>
            <person name="Arai W."/>
            <person name="Tsubouchi T."/>
            <person name="Morono Y."/>
            <person name="Uchiyama I."/>
            <person name="Ito T."/>
            <person name="Fujiyama A."/>
            <person name="Inagaki F."/>
            <person name="Takami H."/>
        </authorList>
    </citation>
    <scope>NUCLEOTIDE SEQUENCE</scope>
    <source>
        <strain evidence="1">Expedition CK06-06</strain>
    </source>
</reference>
<dbReference type="EMBL" id="BARU01045163">
    <property type="protein sequence ID" value="GAH85225.1"/>
    <property type="molecule type" value="Genomic_DNA"/>
</dbReference>
<sequence length="30" mass="3292">RTKDEVDEIHALLVEASNVAWESGGEPIEP</sequence>
<gene>
    <name evidence="1" type="ORF">S03H2_68637</name>
</gene>
<proteinExistence type="predicted"/>
<organism evidence="1">
    <name type="scientific">marine sediment metagenome</name>
    <dbReference type="NCBI Taxonomy" id="412755"/>
    <lineage>
        <taxon>unclassified sequences</taxon>
        <taxon>metagenomes</taxon>
        <taxon>ecological metagenomes</taxon>
    </lineage>
</organism>
<protein>
    <submittedName>
        <fullName evidence="1">Uncharacterized protein</fullName>
    </submittedName>
</protein>
<comment type="caution">
    <text evidence="1">The sequence shown here is derived from an EMBL/GenBank/DDBJ whole genome shotgun (WGS) entry which is preliminary data.</text>
</comment>
<feature type="non-terminal residue" evidence="1">
    <location>
        <position position="1"/>
    </location>
</feature>
<accession>X1JUY1</accession>
<dbReference type="AlphaFoldDB" id="X1JUY1"/>
<evidence type="ECO:0000313" key="1">
    <source>
        <dbReference type="EMBL" id="GAH85225.1"/>
    </source>
</evidence>